<proteinExistence type="predicted"/>
<comment type="caution">
    <text evidence="1">The sequence shown here is derived from an EMBL/GenBank/DDBJ whole genome shotgun (WGS) entry which is preliminary data.</text>
</comment>
<reference evidence="1" key="1">
    <citation type="submission" date="2017-09" db="EMBL/GenBank/DDBJ databases">
        <title>Large-scale bioinformatics analysis of Bacillus genomes uncovers conserved roles of natural products in bacterial physiology.</title>
        <authorList>
            <consortium name="Agbiome Team Llc"/>
            <person name="Bleich R.M."/>
            <person name="Kirk G.J."/>
            <person name="Santa Maria K.C."/>
            <person name="Allen S.E."/>
            <person name="Farag S."/>
            <person name="Shank E.A."/>
            <person name="Bowers A."/>
        </authorList>
    </citation>
    <scope>NUCLEOTIDE SEQUENCE</scope>
    <source>
        <strain evidence="1">AFS005430</strain>
    </source>
</reference>
<sequence length="83" mass="9343">MIEEFKMLSVDEVFKKIPMEFTLEDLKVLKANKDVAIEKIDGCIEECNNSISKAEASGDSNKIGLIPYFESCKEKLRDVKAAL</sequence>
<evidence type="ECO:0000313" key="1">
    <source>
        <dbReference type="EMBL" id="PEI84653.1"/>
    </source>
</evidence>
<gene>
    <name evidence="1" type="ORF">CN678_18965</name>
</gene>
<dbReference type="AlphaFoldDB" id="A0AB73RP61"/>
<accession>A0AB73RP61</accession>
<dbReference type="Proteomes" id="UP000220969">
    <property type="component" value="Unassembled WGS sequence"/>
</dbReference>
<name>A0AB73RP61_9BACI</name>
<dbReference type="EMBL" id="NUEH01000043">
    <property type="protein sequence ID" value="PEI84653.1"/>
    <property type="molecule type" value="Genomic_DNA"/>
</dbReference>
<organism evidence="1">
    <name type="scientific">Bacillus toyonensis</name>
    <dbReference type="NCBI Taxonomy" id="155322"/>
    <lineage>
        <taxon>Bacteria</taxon>
        <taxon>Bacillati</taxon>
        <taxon>Bacillota</taxon>
        <taxon>Bacilli</taxon>
        <taxon>Bacillales</taxon>
        <taxon>Bacillaceae</taxon>
        <taxon>Bacillus</taxon>
        <taxon>Bacillus cereus group</taxon>
    </lineage>
</organism>
<protein>
    <submittedName>
        <fullName evidence="1">Uncharacterized protein</fullName>
    </submittedName>
</protein>